<dbReference type="GO" id="GO:0005737">
    <property type="term" value="C:cytoplasm"/>
    <property type="evidence" value="ECO:0007669"/>
    <property type="project" value="UniProtKB-SubCell"/>
</dbReference>
<evidence type="ECO:0000256" key="3">
    <source>
        <dbReference type="ARBA" id="ARBA00009528"/>
    </source>
</evidence>
<evidence type="ECO:0000256" key="6">
    <source>
        <dbReference type="ARBA" id="ARBA00022801"/>
    </source>
</evidence>
<evidence type="ECO:0000313" key="10">
    <source>
        <dbReference type="EMBL" id="PZQ45218.1"/>
    </source>
</evidence>
<proteinExistence type="inferred from homology"/>
<dbReference type="HAMAP" id="MF_00181">
    <property type="entry name" value="Cytosol_peptidase_M17"/>
    <property type="match status" value="1"/>
</dbReference>
<name>A0A2W5MXZ8_9BACT</name>
<dbReference type="InterPro" id="IPR008283">
    <property type="entry name" value="Peptidase_M17_N"/>
</dbReference>
<dbReference type="Pfam" id="PF02789">
    <property type="entry name" value="Peptidase_M17_N"/>
    <property type="match status" value="1"/>
</dbReference>
<dbReference type="CDD" id="cd00433">
    <property type="entry name" value="Peptidase_M17"/>
    <property type="match status" value="1"/>
</dbReference>
<dbReference type="InterPro" id="IPR023042">
    <property type="entry name" value="Peptidase_M17_leu_NH2_pept"/>
</dbReference>
<evidence type="ECO:0000256" key="7">
    <source>
        <dbReference type="ARBA" id="ARBA00023211"/>
    </source>
</evidence>
<feature type="binding site" evidence="8">
    <location>
        <position position="363"/>
    </location>
    <ligand>
        <name>Mn(2+)</name>
        <dbReference type="ChEBI" id="CHEBI:29035"/>
        <label>1</label>
    </ligand>
</feature>
<keyword evidence="7 8" id="KW-0464">Manganese</keyword>
<dbReference type="NCBIfam" id="NF002077">
    <property type="entry name" value="PRK00913.2-4"/>
    <property type="match status" value="1"/>
</dbReference>
<dbReference type="PROSITE" id="PS00631">
    <property type="entry name" value="CYTOSOL_AP"/>
    <property type="match status" value="1"/>
</dbReference>
<dbReference type="Gene3D" id="3.40.220.10">
    <property type="entry name" value="Leucine Aminopeptidase, subunit E, domain 1"/>
    <property type="match status" value="1"/>
</dbReference>
<dbReference type="EC" id="3.4.11.10" evidence="8"/>
<dbReference type="AlphaFoldDB" id="A0A2W5MXZ8"/>
<comment type="catalytic activity">
    <reaction evidence="1 8">
        <text>Release of an N-terminal amino acid, Xaa-|-Yaa-, in which Xaa is preferably Leu, but may be other amino acids including Pro although not Arg or Lys, and Yaa may be Pro. Amino acid amides and methyl esters are also readily hydrolyzed, but rates on arylamides are exceedingly low.</text>
        <dbReference type="EC" id="3.4.11.1"/>
    </reaction>
</comment>
<comment type="cofactor">
    <cofactor evidence="8">
        <name>Mn(2+)</name>
        <dbReference type="ChEBI" id="CHEBI:29035"/>
    </cofactor>
    <text evidence="8">Binds 2 manganese ions per subunit.</text>
</comment>
<dbReference type="GO" id="GO:0030145">
    <property type="term" value="F:manganese ion binding"/>
    <property type="evidence" value="ECO:0007669"/>
    <property type="project" value="UniProtKB-UniRule"/>
</dbReference>
<keyword evidence="5 8" id="KW-0645">Protease</keyword>
<evidence type="ECO:0000313" key="11">
    <source>
        <dbReference type="Proteomes" id="UP000249417"/>
    </source>
</evidence>
<dbReference type="NCBIfam" id="NF002073">
    <property type="entry name" value="PRK00913.1-2"/>
    <property type="match status" value="1"/>
</dbReference>
<keyword evidence="4 8" id="KW-0031">Aminopeptidase</keyword>
<evidence type="ECO:0000256" key="8">
    <source>
        <dbReference type="HAMAP-Rule" id="MF_00181"/>
    </source>
</evidence>
<dbReference type="Pfam" id="PF00883">
    <property type="entry name" value="Peptidase_M17"/>
    <property type="match status" value="1"/>
</dbReference>
<dbReference type="SUPFAM" id="SSF53187">
    <property type="entry name" value="Zn-dependent exopeptidases"/>
    <property type="match status" value="1"/>
</dbReference>
<comment type="subcellular location">
    <subcellularLocation>
        <location evidence="8">Cytoplasm</location>
    </subcellularLocation>
</comment>
<gene>
    <name evidence="8" type="primary">pepA</name>
    <name evidence="10" type="ORF">DI551_08045</name>
</gene>
<feature type="binding site" evidence="8">
    <location>
        <position position="279"/>
    </location>
    <ligand>
        <name>Mn(2+)</name>
        <dbReference type="ChEBI" id="CHEBI:29035"/>
        <label>2</label>
    </ligand>
</feature>
<dbReference type="Gene3D" id="3.40.630.10">
    <property type="entry name" value="Zn peptidases"/>
    <property type="match status" value="1"/>
</dbReference>
<protein>
    <recommendedName>
        <fullName evidence="8">Probable cytosol aminopeptidase</fullName>
        <ecNumber evidence="8">3.4.11.1</ecNumber>
    </recommendedName>
    <alternativeName>
        <fullName evidence="8">Leucine aminopeptidase</fullName>
        <shortName evidence="8">LAP</shortName>
        <ecNumber evidence="8">3.4.11.10</ecNumber>
    </alternativeName>
    <alternativeName>
        <fullName evidence="8">Leucyl aminopeptidase</fullName>
    </alternativeName>
</protein>
<dbReference type="EC" id="3.4.11.1" evidence="8"/>
<comment type="catalytic activity">
    <reaction evidence="2 8">
        <text>Release of an N-terminal amino acid, preferentially leucine, but not glutamic or aspartic acids.</text>
        <dbReference type="EC" id="3.4.11.10"/>
    </reaction>
</comment>
<feature type="active site" evidence="8">
    <location>
        <position position="365"/>
    </location>
</feature>
<dbReference type="GO" id="GO:0006508">
    <property type="term" value="P:proteolysis"/>
    <property type="evidence" value="ECO:0007669"/>
    <property type="project" value="UniProtKB-KW"/>
</dbReference>
<evidence type="ECO:0000259" key="9">
    <source>
        <dbReference type="PROSITE" id="PS00631"/>
    </source>
</evidence>
<keyword evidence="8" id="KW-0479">Metal-binding</keyword>
<feature type="binding site" evidence="8">
    <location>
        <position position="361"/>
    </location>
    <ligand>
        <name>Mn(2+)</name>
        <dbReference type="ChEBI" id="CHEBI:29035"/>
        <label>1</label>
    </ligand>
</feature>
<keyword evidence="8" id="KW-0963">Cytoplasm</keyword>
<dbReference type="SUPFAM" id="SSF52949">
    <property type="entry name" value="Macro domain-like"/>
    <property type="match status" value="1"/>
</dbReference>
<comment type="caution">
    <text evidence="10">The sequence shown here is derived from an EMBL/GenBank/DDBJ whole genome shotgun (WGS) entry which is preliminary data.</text>
</comment>
<accession>A0A2W5MXZ8</accession>
<dbReference type="PANTHER" id="PTHR11963">
    <property type="entry name" value="LEUCINE AMINOPEPTIDASE-RELATED"/>
    <property type="match status" value="1"/>
</dbReference>
<feature type="binding site" evidence="8">
    <location>
        <position position="284"/>
    </location>
    <ligand>
        <name>Mn(2+)</name>
        <dbReference type="ChEBI" id="CHEBI:29035"/>
        <label>2</label>
    </ligand>
</feature>
<keyword evidence="6 8" id="KW-0378">Hydrolase</keyword>
<feature type="binding site" evidence="8">
    <location>
        <position position="363"/>
    </location>
    <ligand>
        <name>Mn(2+)</name>
        <dbReference type="ChEBI" id="CHEBI:29035"/>
        <label>2</label>
    </ligand>
</feature>
<sequence length="515" mass="54574">MFMSAPISLSFAKSPKAKTDTVVVFAAEKGRLLPSGVALDKKADGLIAAAIETRTAFKGGHGDMLSVILPEKAGYKQALVIGLGDLKKLDVLAFENAGGKTFTALKAIAAQQVAVLFDAAKETKVDAAEAVAAFASGLRLRDYSFDKYKSKSAKDKNGDAKKNSASLKDVAIVTDAAGAAKMFAAYDAVSQGVLLARDLVSEPPNVLYPASYADIVVKILKPLGVQVEVLDEKKMEKLGFGAHLAVGVGSIRPPRVVVMRWNGAGSSKKSKGPLAFVGKGVTFDTGGISIKPAAGMEEMKMDMGGSAAVVGLIRALALSKAKVDVVGVIGLAENMPSDRAYRPSDIVTSLSGKTIEVLNTDAEGRLVLCDALTYVQKTYKPSMIVDLATLTGAIMVALGYEYAGAFVNDDKLWSQLEKAGKDTGEKLWRMPLDQAYRDEMTNNITDLKNLGNLGRYGGSCSAAGFLEHFIETGTPWAHLDIAGTAWWKSDKPTVPKGATGFGVRLLYRMVLDNYA</sequence>
<feature type="active site" evidence="8">
    <location>
        <position position="291"/>
    </location>
</feature>
<organism evidence="10 11">
    <name type="scientific">Micavibrio aeruginosavorus</name>
    <dbReference type="NCBI Taxonomy" id="349221"/>
    <lineage>
        <taxon>Bacteria</taxon>
        <taxon>Pseudomonadati</taxon>
        <taxon>Bdellovibrionota</taxon>
        <taxon>Bdellovibrionia</taxon>
        <taxon>Bdellovibrionales</taxon>
        <taxon>Pseudobdellovibrionaceae</taxon>
        <taxon>Micavibrio</taxon>
    </lineage>
</organism>
<dbReference type="PANTHER" id="PTHR11963:SF23">
    <property type="entry name" value="CYTOSOL AMINOPEPTIDASE"/>
    <property type="match status" value="1"/>
</dbReference>
<feature type="domain" description="Cytosol aminopeptidase" evidence="9">
    <location>
        <begin position="359"/>
        <end position="366"/>
    </location>
</feature>
<dbReference type="PRINTS" id="PR00481">
    <property type="entry name" value="LAMNOPPTDASE"/>
</dbReference>
<comment type="function">
    <text evidence="8">Presumably involved in the processing and regular turnover of intracellular proteins. Catalyzes the removal of unsubstituted N-terminal amino acids from various peptides.</text>
</comment>
<dbReference type="NCBIfam" id="NF002074">
    <property type="entry name" value="PRK00913.1-4"/>
    <property type="match status" value="1"/>
</dbReference>
<evidence type="ECO:0000256" key="2">
    <source>
        <dbReference type="ARBA" id="ARBA00000967"/>
    </source>
</evidence>
<dbReference type="NCBIfam" id="NF002075">
    <property type="entry name" value="PRK00913.2-2"/>
    <property type="match status" value="1"/>
</dbReference>
<evidence type="ECO:0000256" key="4">
    <source>
        <dbReference type="ARBA" id="ARBA00022438"/>
    </source>
</evidence>
<reference evidence="10 11" key="1">
    <citation type="submission" date="2017-08" db="EMBL/GenBank/DDBJ databases">
        <title>Infants hospitalized years apart are colonized by the same room-sourced microbial strains.</title>
        <authorList>
            <person name="Brooks B."/>
            <person name="Olm M.R."/>
            <person name="Firek B.A."/>
            <person name="Baker R."/>
            <person name="Thomas B.C."/>
            <person name="Morowitz M.J."/>
            <person name="Banfield J.F."/>
        </authorList>
    </citation>
    <scope>NUCLEOTIDE SEQUENCE [LARGE SCALE GENOMIC DNA]</scope>
    <source>
        <strain evidence="10">S2_005_002_R2_29</strain>
    </source>
</reference>
<dbReference type="InterPro" id="IPR011356">
    <property type="entry name" value="Leucine_aapep/pepB"/>
</dbReference>
<dbReference type="Proteomes" id="UP000249417">
    <property type="component" value="Unassembled WGS sequence"/>
</dbReference>
<feature type="binding site" evidence="8">
    <location>
        <position position="284"/>
    </location>
    <ligand>
        <name>Mn(2+)</name>
        <dbReference type="ChEBI" id="CHEBI:29035"/>
        <label>1</label>
    </ligand>
</feature>
<dbReference type="InterPro" id="IPR000819">
    <property type="entry name" value="Peptidase_M17_C"/>
</dbReference>
<evidence type="ECO:0000256" key="1">
    <source>
        <dbReference type="ARBA" id="ARBA00000135"/>
    </source>
</evidence>
<dbReference type="GO" id="GO:0070006">
    <property type="term" value="F:metalloaminopeptidase activity"/>
    <property type="evidence" value="ECO:0007669"/>
    <property type="project" value="InterPro"/>
</dbReference>
<feature type="binding site" evidence="8">
    <location>
        <position position="302"/>
    </location>
    <ligand>
        <name>Mn(2+)</name>
        <dbReference type="ChEBI" id="CHEBI:29035"/>
        <label>2</label>
    </ligand>
</feature>
<dbReference type="InterPro" id="IPR043472">
    <property type="entry name" value="Macro_dom-like"/>
</dbReference>
<comment type="similarity">
    <text evidence="3 8">Belongs to the peptidase M17 family.</text>
</comment>
<evidence type="ECO:0000256" key="5">
    <source>
        <dbReference type="ARBA" id="ARBA00022670"/>
    </source>
</evidence>
<dbReference type="NCBIfam" id="NF002083">
    <property type="entry name" value="PRK00913.3-5"/>
    <property type="match status" value="1"/>
</dbReference>
<dbReference type="EMBL" id="QFQB01000058">
    <property type="protein sequence ID" value="PZQ45218.1"/>
    <property type="molecule type" value="Genomic_DNA"/>
</dbReference>